<dbReference type="AlphaFoldDB" id="A0A8S0Q9W0"/>
<proteinExistence type="predicted"/>
<evidence type="ECO:0000313" key="4">
    <source>
        <dbReference type="Proteomes" id="UP000594638"/>
    </source>
</evidence>
<organism evidence="3 4">
    <name type="scientific">Olea europaea subsp. europaea</name>
    <dbReference type="NCBI Taxonomy" id="158383"/>
    <lineage>
        <taxon>Eukaryota</taxon>
        <taxon>Viridiplantae</taxon>
        <taxon>Streptophyta</taxon>
        <taxon>Embryophyta</taxon>
        <taxon>Tracheophyta</taxon>
        <taxon>Spermatophyta</taxon>
        <taxon>Magnoliopsida</taxon>
        <taxon>eudicotyledons</taxon>
        <taxon>Gunneridae</taxon>
        <taxon>Pentapetalae</taxon>
        <taxon>asterids</taxon>
        <taxon>lamiids</taxon>
        <taxon>Lamiales</taxon>
        <taxon>Oleaceae</taxon>
        <taxon>Oleeae</taxon>
        <taxon>Olea</taxon>
    </lineage>
</organism>
<dbReference type="Gramene" id="OE9A018668T2">
    <property type="protein sequence ID" value="OE9A018668C2"/>
    <property type="gene ID" value="OE9A018668"/>
</dbReference>
<evidence type="ECO:0000256" key="1">
    <source>
        <dbReference type="SAM" id="MobiDB-lite"/>
    </source>
</evidence>
<gene>
    <name evidence="3" type="ORF">OLEA9_A018668</name>
</gene>
<dbReference type="OrthoDB" id="893253at2759"/>
<accession>A0A8S0Q9W0</accession>
<comment type="caution">
    <text evidence="3">The sequence shown here is derived from an EMBL/GenBank/DDBJ whole genome shotgun (WGS) entry which is preliminary data.</text>
</comment>
<keyword evidence="2" id="KW-0472">Membrane</keyword>
<keyword evidence="4" id="KW-1185">Reference proteome</keyword>
<name>A0A8S0Q9W0_OLEEU</name>
<reference evidence="3 4" key="1">
    <citation type="submission" date="2019-12" db="EMBL/GenBank/DDBJ databases">
        <authorList>
            <person name="Alioto T."/>
            <person name="Alioto T."/>
            <person name="Gomez Garrido J."/>
        </authorList>
    </citation>
    <scope>NUCLEOTIDE SEQUENCE [LARGE SCALE GENOMIC DNA]</scope>
</reference>
<keyword evidence="2" id="KW-0812">Transmembrane</keyword>
<sequence>MVEQENFGSIFLAEILSINDAMVAQHKVDQNGRKPKMDMAYENLNTSFEGEFEEKGYGGQKICVSDHQVYGGNKSDSFVVDMQRFSHHLTEKDADTANSGISRKHSMKGSLRGDEKKIDPITKDASRVATSPKAALHRSITPEKPGAAIVGSMDHSINPQIHHQITIMNGSMSNRANESKFGGNRLSLRRSSPLWTADPRKILFFFATLSSMGTILLIYFTLSVGKLNGDGNALD</sequence>
<evidence type="ECO:0008006" key="5">
    <source>
        <dbReference type="Google" id="ProtNLM"/>
    </source>
</evidence>
<feature type="transmembrane region" description="Helical" evidence="2">
    <location>
        <begin position="202"/>
        <end position="222"/>
    </location>
</feature>
<dbReference type="PANTHER" id="PTHR34064:SF4">
    <property type="entry name" value="PROTEIN, PUTATIVE-RELATED"/>
    <property type="match status" value="1"/>
</dbReference>
<dbReference type="Proteomes" id="UP000594638">
    <property type="component" value="Unassembled WGS sequence"/>
</dbReference>
<dbReference type="EMBL" id="CACTIH010000663">
    <property type="protein sequence ID" value="CAA2961911.1"/>
    <property type="molecule type" value="Genomic_DNA"/>
</dbReference>
<evidence type="ECO:0000313" key="3">
    <source>
        <dbReference type="EMBL" id="CAA2961911.1"/>
    </source>
</evidence>
<protein>
    <recommendedName>
        <fullName evidence="5">Transmembrane protein</fullName>
    </recommendedName>
</protein>
<keyword evidence="2" id="KW-1133">Transmembrane helix</keyword>
<feature type="region of interest" description="Disordered" evidence="1">
    <location>
        <begin position="93"/>
        <end position="115"/>
    </location>
</feature>
<dbReference type="PANTHER" id="PTHR34064">
    <property type="entry name" value="OS04G0672300 PROTEIN"/>
    <property type="match status" value="1"/>
</dbReference>
<evidence type="ECO:0000256" key="2">
    <source>
        <dbReference type="SAM" id="Phobius"/>
    </source>
</evidence>